<dbReference type="SUPFAM" id="SSF53448">
    <property type="entry name" value="Nucleotide-diphospho-sugar transferases"/>
    <property type="match status" value="1"/>
</dbReference>
<dbReference type="Gene3D" id="3.40.50.11660">
    <property type="entry name" value="Glycosyl transferase family 10, C-terminal domain"/>
    <property type="match status" value="1"/>
</dbReference>
<sequence length="575" mass="63539">MRARDIAVVVPVHNDPQGLARLLPQLKPFNFGQTVLVDDGSSPPVAARGVLRSSDIATGPGSARDLGLAQVKKPYVLFLDSDDQILAPFGQLLRDLQNQPFDICLFQHDEGAGHLPPHDQEIWSALRLGIQAVQQVPLAALPSLAQVQNYPWNRLYRTGFLRAHQIRHGATFLHEDIRPHWHAFSRAQKVLVSDHICVLHHPGRLTAIGDKRRLQYRDALAETAPLLPDGDWRRSFAGFAANLHQWAMTQMAPAPPIISRAPLRLKPVGPHRAFMPPAYAALRPYWGDRIAITTDGPFDLQLIAHPHDAQMVVPKPTLLLSEEPFWDLLHNPHPDMLDVTLPGAIGALSVAQITHANSDVYAPDGLPYFPLTDHGFEQTYRQLFARNAKRSAQDWLDLWAQAKWHFAFAIAHRPEAFNDIAHSGLRGLSARRTGLALHHRGPRTVIFGTGWAGAGQRSSAWHQTKIARLDGRARVISAIENTLHPHYLSEKLFDAMACGALPLVIAPPDHAAHRLGLPPSVLCDPGVIPDATLGLARDYSRAQQRLAALWRDPARIAAARARFAARIGAQILARA</sequence>
<dbReference type="HOGENOM" id="CLU_473917_0_0_5"/>
<dbReference type="RefSeq" id="WP_013385224.1">
    <property type="nucleotide sequence ID" value="NC_017384.1"/>
</dbReference>
<dbReference type="Pfam" id="PF00535">
    <property type="entry name" value="Glycos_transf_2"/>
    <property type="match status" value="1"/>
</dbReference>
<dbReference type="Gene3D" id="3.90.550.10">
    <property type="entry name" value="Spore Coat Polysaccharide Biosynthesis Protein SpsA, Chain A"/>
    <property type="match status" value="1"/>
</dbReference>
<dbReference type="KEGG" id="kvl:KVU_2013"/>
<gene>
    <name evidence="2" type="ordered locus">KVU_2013</name>
</gene>
<keyword evidence="3" id="KW-1185">Reference proteome</keyword>
<dbReference type="SUPFAM" id="SSF53756">
    <property type="entry name" value="UDP-Glycosyltransferase/glycogen phosphorylase"/>
    <property type="match status" value="1"/>
</dbReference>
<accession>F9Y4W7</accession>
<name>F9Y4W7_KETVW</name>
<dbReference type="InterPro" id="IPR001173">
    <property type="entry name" value="Glyco_trans_2-like"/>
</dbReference>
<organism evidence="2 3">
    <name type="scientific">Ketogulonicigenium vulgare (strain WSH-001)</name>
    <dbReference type="NCBI Taxonomy" id="759362"/>
    <lineage>
        <taxon>Bacteria</taxon>
        <taxon>Pseudomonadati</taxon>
        <taxon>Pseudomonadota</taxon>
        <taxon>Alphaproteobacteria</taxon>
        <taxon>Rhodobacterales</taxon>
        <taxon>Roseobacteraceae</taxon>
        <taxon>Ketogulonicigenium</taxon>
    </lineage>
</organism>
<dbReference type="Proteomes" id="UP000000692">
    <property type="component" value="Chromosome"/>
</dbReference>
<reference evidence="2 3" key="1">
    <citation type="journal article" date="2011" name="J. Bacteriol.">
        <title>Complete genome sequence of the industrial strain Ketogulonicigenium vulgare WSH-001.</title>
        <authorList>
            <person name="Liu L."/>
            <person name="Li Y."/>
            <person name="Zhang J."/>
            <person name="Zhou Z."/>
            <person name="Liu J."/>
            <person name="Li X."/>
            <person name="Zhou J."/>
            <person name="Du G."/>
            <person name="Wang L."/>
            <person name="Chen J."/>
        </authorList>
    </citation>
    <scope>NUCLEOTIDE SEQUENCE [LARGE SCALE GENOMIC DNA]</scope>
    <source>
        <strain evidence="2 3">WSH-001</strain>
    </source>
</reference>
<protein>
    <recommendedName>
        <fullName evidence="1">Glycosyltransferase 2-like domain-containing protein</fullName>
    </recommendedName>
</protein>
<dbReference type="eggNOG" id="COG0463">
    <property type="taxonomic scope" value="Bacteria"/>
</dbReference>
<evidence type="ECO:0000313" key="3">
    <source>
        <dbReference type="Proteomes" id="UP000000692"/>
    </source>
</evidence>
<dbReference type="AlphaFoldDB" id="F9Y4W7"/>
<dbReference type="InterPro" id="IPR029044">
    <property type="entry name" value="Nucleotide-diphossugar_trans"/>
</dbReference>
<dbReference type="CDD" id="cd00761">
    <property type="entry name" value="Glyco_tranf_GTA_type"/>
    <property type="match status" value="1"/>
</dbReference>
<evidence type="ECO:0000313" key="2">
    <source>
        <dbReference type="EMBL" id="AEM41851.1"/>
    </source>
</evidence>
<dbReference type="InterPro" id="IPR038577">
    <property type="entry name" value="GT10-like_C_sf"/>
</dbReference>
<proteinExistence type="predicted"/>
<dbReference type="EMBL" id="CP002018">
    <property type="protein sequence ID" value="AEM41851.1"/>
    <property type="molecule type" value="Genomic_DNA"/>
</dbReference>
<evidence type="ECO:0000259" key="1">
    <source>
        <dbReference type="Pfam" id="PF00535"/>
    </source>
</evidence>
<feature type="domain" description="Glycosyltransferase 2-like" evidence="1">
    <location>
        <begin position="8"/>
        <end position="109"/>
    </location>
</feature>
<dbReference type="OrthoDB" id="5291101at2"/>